<dbReference type="SUPFAM" id="SSF51197">
    <property type="entry name" value="Clavaminate synthase-like"/>
    <property type="match status" value="1"/>
</dbReference>
<dbReference type="AlphaFoldDB" id="A0A4U8Z4B5"/>
<sequence length="299" mass="33481">MLTMPPSARVAEKWTTVDPIEECRQALHKKAFAVHHPLAGHPLFSIEALAAAAERAAKRSGDLYADVGDLSLTDKWGSVPAPTMPIPEIIERIETAGAWIVLKHVEVDPAYKRLLDEYEAFVREIAGPEGSKLLTNAEMLVFITSPNRKTPYHFDAEVNFLVQITGSKNLWVCDPNDRSVTTEEEIEQYYGVSISAGTYKPHAEEVARQFTLHPGDAVHIPTHGAHWVQNHNEVSVSLSLNMEFPNWLQADVYRANHYLRRLGLSPRSPGQSIVADRSKAAMIHAMRAARKNARRLLRR</sequence>
<protein>
    <recommendedName>
        <fullName evidence="1">JmjC domain-containing protein</fullName>
    </recommendedName>
</protein>
<dbReference type="InterPro" id="IPR003347">
    <property type="entry name" value="JmjC_dom"/>
</dbReference>
<dbReference type="Gene3D" id="2.60.120.650">
    <property type="entry name" value="Cupin"/>
    <property type="match status" value="1"/>
</dbReference>
<dbReference type="Proteomes" id="UP000294360">
    <property type="component" value="Chromosome"/>
</dbReference>
<dbReference type="RefSeq" id="WP_166795968.1">
    <property type="nucleotide sequence ID" value="NZ_CP139089.1"/>
</dbReference>
<dbReference type="KEGG" id="mtun:MTUNDRAET4_3423"/>
<reference evidence="2 3" key="1">
    <citation type="submission" date="2019-03" db="EMBL/GenBank/DDBJ databases">
        <authorList>
            <person name="Kox A.R. M."/>
        </authorList>
    </citation>
    <scope>NUCLEOTIDE SEQUENCE [LARGE SCALE GENOMIC DNA]</scope>
    <source>
        <strain evidence="2">MTUNDRAET4 annotated genome</strain>
    </source>
</reference>
<evidence type="ECO:0000313" key="3">
    <source>
        <dbReference type="Proteomes" id="UP000294360"/>
    </source>
</evidence>
<dbReference type="Pfam" id="PF13621">
    <property type="entry name" value="Cupin_8"/>
    <property type="match status" value="1"/>
</dbReference>
<dbReference type="PANTHER" id="PTHR12461:SF105">
    <property type="entry name" value="HYPOXIA-INDUCIBLE FACTOR 1-ALPHA INHIBITOR"/>
    <property type="match status" value="1"/>
</dbReference>
<organism evidence="2 3">
    <name type="scientific">Methylocella tundrae</name>
    <dbReference type="NCBI Taxonomy" id="227605"/>
    <lineage>
        <taxon>Bacteria</taxon>
        <taxon>Pseudomonadati</taxon>
        <taxon>Pseudomonadota</taxon>
        <taxon>Alphaproteobacteria</taxon>
        <taxon>Hyphomicrobiales</taxon>
        <taxon>Beijerinckiaceae</taxon>
        <taxon>Methylocella</taxon>
    </lineage>
</organism>
<name>A0A4U8Z4B5_METTU</name>
<evidence type="ECO:0000259" key="1">
    <source>
        <dbReference type="PROSITE" id="PS51184"/>
    </source>
</evidence>
<accession>A0A4U8Z4B5</accession>
<dbReference type="EMBL" id="LR536450">
    <property type="protein sequence ID" value="VFU10310.1"/>
    <property type="molecule type" value="Genomic_DNA"/>
</dbReference>
<dbReference type="PROSITE" id="PS51184">
    <property type="entry name" value="JMJC"/>
    <property type="match status" value="1"/>
</dbReference>
<dbReference type="PANTHER" id="PTHR12461">
    <property type="entry name" value="HYPOXIA-INDUCIBLE FACTOR 1 ALPHA INHIBITOR-RELATED"/>
    <property type="match status" value="1"/>
</dbReference>
<dbReference type="InterPro" id="IPR041667">
    <property type="entry name" value="Cupin_8"/>
</dbReference>
<evidence type="ECO:0000313" key="2">
    <source>
        <dbReference type="EMBL" id="VFU10310.1"/>
    </source>
</evidence>
<feature type="domain" description="JmjC" evidence="1">
    <location>
        <begin position="110"/>
        <end position="259"/>
    </location>
</feature>
<proteinExistence type="predicted"/>
<gene>
    <name evidence="2" type="ORF">MTUNDRAET4_3423</name>
</gene>